<dbReference type="EMBL" id="JWSY01000003">
    <property type="protein sequence ID" value="KIC60857.1"/>
    <property type="molecule type" value="Genomic_DNA"/>
</dbReference>
<dbReference type="GO" id="GO:0009279">
    <property type="term" value="C:cell outer membrane"/>
    <property type="evidence" value="ECO:0007669"/>
    <property type="project" value="UniProtKB-SubCell"/>
</dbReference>
<keyword evidence="3 8" id="KW-1134">Transmembrane beta strand</keyword>
<evidence type="ECO:0000256" key="7">
    <source>
        <dbReference type="ARBA" id="ARBA00023237"/>
    </source>
</evidence>
<evidence type="ECO:0000313" key="13">
    <source>
        <dbReference type="EMBL" id="KIC60857.1"/>
    </source>
</evidence>
<dbReference type="CDD" id="cd01347">
    <property type="entry name" value="ligand_gated_channel"/>
    <property type="match status" value="1"/>
</dbReference>
<evidence type="ECO:0000256" key="2">
    <source>
        <dbReference type="ARBA" id="ARBA00022448"/>
    </source>
</evidence>
<dbReference type="InterPro" id="IPR012910">
    <property type="entry name" value="Plug_dom"/>
</dbReference>
<dbReference type="InterPro" id="IPR000531">
    <property type="entry name" value="Beta-barrel_TonB"/>
</dbReference>
<protein>
    <submittedName>
        <fullName evidence="13">TonB-dependent receptor</fullName>
    </submittedName>
</protein>
<dbReference type="RefSeq" id="WP_039243961.1">
    <property type="nucleotide sequence ID" value="NZ_JWSY01000003.1"/>
</dbReference>
<proteinExistence type="inferred from homology"/>
<feature type="signal peptide" evidence="10">
    <location>
        <begin position="1"/>
        <end position="25"/>
    </location>
</feature>
<sequence length="949" mass="102890">MKLNLLMGAAIAPMILAPLAMPAHADVDAVASTSAAVAGDVIYGRVTNAAGAPLPGAEILVRGTSQRAVTNTQGEFTLPTASGAMVLEVNYLGLPSTSQTVVTTPGEDANVAIVLGAQSATDVADVIVTGVITDGVARSLNQQKNADGTVNVLSADAIGRYPDPNVAESLQRVQGIAIQRDQGEGRYINVRGAPAAFTAVSVDGVAIPAVSPTTRAVDLDTLPSDIVSSVEVSKTLTPAQDADSIAGAVDIKTRSPFDKRRLAVSGYAGGSYNDYGGQDYRAGANVSNVFGPDQTFGALVSVSFSETNRRPDNVENGWVLINRNAAQGGGQVWGLENTLFKDYETERTRKAVTGALEWRPSDAIRLWVKGSYAQFRDDEFRNTLNFTYSDGTLQPGSTDTSATFTNARIYKQLRHRTQENDISTLVLGGEQTFGNGAVWDGALSFANSKQTYPHRDELVYRSNATTLSYNTADHYHPTYSAFSEPTGFYLNANNYSFRENTFRSNTTEQDDVAFKTNLSLPTVIGGREVELKFGAKYSTRDVTADEERFRDRSAAASAGALGPLLSDRPSRNYDYNLGFKFDAGLVTDYFDRVRAGSTNPDPAAGVRRIPQSITADYTAQEDILAGYGQARFDIGATNVLVGLRVEKTDFEGAATSVALSGAQSPVKVDRDQTDFFPNLTLRHSFSDQLVGRFALTRAISRPDYTDIVPRVLETTDSGRTTVTRGNPDLKPTLSNNVDAGLEYYLRPLGVISANAFYKDLSNYRFTLVTDGVPYVTPTTTVAQVTEARNARDGHIAGIEFNWQQTFDFLPGWASGFGVFANYTLTDAEIKTSRAFAGRDTFVLPGQSDETYNAALFYERYGFSARVSYTHRSDFLEAIDATNPGKDLYVEGRGQLDFTASYDFGNGVEVFGEAKNLTDSAGVRYYGVKERTYEYEKFGYNVFLGVRFKL</sequence>
<organism evidence="13 14">
    <name type="scientific">Brevundimonas nasdae</name>
    <dbReference type="NCBI Taxonomy" id="172043"/>
    <lineage>
        <taxon>Bacteria</taxon>
        <taxon>Pseudomonadati</taxon>
        <taxon>Pseudomonadota</taxon>
        <taxon>Alphaproteobacteria</taxon>
        <taxon>Caulobacterales</taxon>
        <taxon>Caulobacteraceae</taxon>
        <taxon>Brevundimonas</taxon>
    </lineage>
</organism>
<comment type="subcellular location">
    <subcellularLocation>
        <location evidence="1 8">Cell outer membrane</location>
        <topology evidence="1 8">Multi-pass membrane protein</topology>
    </subcellularLocation>
</comment>
<reference evidence="13 14" key="1">
    <citation type="submission" date="2014-12" db="EMBL/GenBank/DDBJ databases">
        <title>Genome sequencing of Brevundimonas nasdae TPW30.</title>
        <authorList>
            <person name="Tan P.W."/>
            <person name="Chan K.-G."/>
        </authorList>
    </citation>
    <scope>NUCLEOTIDE SEQUENCE [LARGE SCALE GENOMIC DNA]</scope>
    <source>
        <strain evidence="13 14">TPW30</strain>
    </source>
</reference>
<keyword evidence="5 9" id="KW-0798">TonB box</keyword>
<dbReference type="PROSITE" id="PS52016">
    <property type="entry name" value="TONB_DEPENDENT_REC_3"/>
    <property type="match status" value="1"/>
</dbReference>
<feature type="chain" id="PRO_5002100709" evidence="10">
    <location>
        <begin position="26"/>
        <end position="949"/>
    </location>
</feature>
<evidence type="ECO:0000256" key="8">
    <source>
        <dbReference type="PROSITE-ProRule" id="PRU01360"/>
    </source>
</evidence>
<dbReference type="InterPro" id="IPR010104">
    <property type="entry name" value="TonB_rcpt_bac"/>
</dbReference>
<evidence type="ECO:0000256" key="4">
    <source>
        <dbReference type="ARBA" id="ARBA00022692"/>
    </source>
</evidence>
<name>A0A0B4CWV1_9CAUL</name>
<keyword evidence="10" id="KW-0732">Signal</keyword>
<dbReference type="SUPFAM" id="SSF56935">
    <property type="entry name" value="Porins"/>
    <property type="match status" value="1"/>
</dbReference>
<evidence type="ECO:0000256" key="5">
    <source>
        <dbReference type="ARBA" id="ARBA00023077"/>
    </source>
</evidence>
<dbReference type="InterPro" id="IPR036942">
    <property type="entry name" value="Beta-barrel_TonB_sf"/>
</dbReference>
<dbReference type="Gene3D" id="2.170.130.10">
    <property type="entry name" value="TonB-dependent receptor, plug domain"/>
    <property type="match status" value="1"/>
</dbReference>
<dbReference type="Proteomes" id="UP000031166">
    <property type="component" value="Unassembled WGS sequence"/>
</dbReference>
<dbReference type="Pfam" id="PF07715">
    <property type="entry name" value="Plug"/>
    <property type="match status" value="1"/>
</dbReference>
<dbReference type="Pfam" id="PF00593">
    <property type="entry name" value="TonB_dep_Rec_b-barrel"/>
    <property type="match status" value="1"/>
</dbReference>
<dbReference type="STRING" id="172043.RM53_01895"/>
<dbReference type="InterPro" id="IPR039426">
    <property type="entry name" value="TonB-dep_rcpt-like"/>
</dbReference>
<feature type="domain" description="TonB-dependent receptor plug" evidence="12">
    <location>
        <begin position="143"/>
        <end position="247"/>
    </location>
</feature>
<evidence type="ECO:0000256" key="10">
    <source>
        <dbReference type="SAM" id="SignalP"/>
    </source>
</evidence>
<dbReference type="InterPro" id="IPR037066">
    <property type="entry name" value="Plug_dom_sf"/>
</dbReference>
<evidence type="ECO:0000256" key="3">
    <source>
        <dbReference type="ARBA" id="ARBA00022452"/>
    </source>
</evidence>
<comment type="caution">
    <text evidence="13">The sequence shown here is derived from an EMBL/GenBank/DDBJ whole genome shotgun (WGS) entry which is preliminary data.</text>
</comment>
<dbReference type="Pfam" id="PF13620">
    <property type="entry name" value="CarboxypepD_reg"/>
    <property type="match status" value="1"/>
</dbReference>
<gene>
    <name evidence="13" type="ORF">RM53_01895</name>
</gene>
<evidence type="ECO:0000259" key="12">
    <source>
        <dbReference type="Pfam" id="PF07715"/>
    </source>
</evidence>
<dbReference type="PANTHER" id="PTHR40980:SF4">
    <property type="entry name" value="TONB-DEPENDENT RECEPTOR-LIKE BETA-BARREL DOMAIN-CONTAINING PROTEIN"/>
    <property type="match status" value="1"/>
</dbReference>
<keyword evidence="13" id="KW-0675">Receptor</keyword>
<keyword evidence="4 8" id="KW-0812">Transmembrane</keyword>
<dbReference type="SUPFAM" id="SSF49464">
    <property type="entry name" value="Carboxypeptidase regulatory domain-like"/>
    <property type="match status" value="1"/>
</dbReference>
<evidence type="ECO:0000256" key="1">
    <source>
        <dbReference type="ARBA" id="ARBA00004571"/>
    </source>
</evidence>
<keyword evidence="7 8" id="KW-0998">Cell outer membrane</keyword>
<evidence type="ECO:0000256" key="9">
    <source>
        <dbReference type="RuleBase" id="RU003357"/>
    </source>
</evidence>
<dbReference type="AlphaFoldDB" id="A0A0B4CWV1"/>
<dbReference type="Gene3D" id="2.60.40.1120">
    <property type="entry name" value="Carboxypeptidase-like, regulatory domain"/>
    <property type="match status" value="1"/>
</dbReference>
<keyword evidence="6 8" id="KW-0472">Membrane</keyword>
<comment type="similarity">
    <text evidence="8 9">Belongs to the TonB-dependent receptor family.</text>
</comment>
<keyword evidence="2 8" id="KW-0813">Transport</keyword>
<accession>A0A0B4CWV1</accession>
<dbReference type="InterPro" id="IPR008969">
    <property type="entry name" value="CarboxyPept-like_regulatory"/>
</dbReference>
<evidence type="ECO:0000313" key="14">
    <source>
        <dbReference type="Proteomes" id="UP000031166"/>
    </source>
</evidence>
<dbReference type="Gene3D" id="2.40.170.20">
    <property type="entry name" value="TonB-dependent receptor, beta-barrel domain"/>
    <property type="match status" value="1"/>
</dbReference>
<evidence type="ECO:0000259" key="11">
    <source>
        <dbReference type="Pfam" id="PF00593"/>
    </source>
</evidence>
<dbReference type="NCBIfam" id="TIGR01782">
    <property type="entry name" value="TonB-Xanth-Caul"/>
    <property type="match status" value="1"/>
</dbReference>
<evidence type="ECO:0000256" key="6">
    <source>
        <dbReference type="ARBA" id="ARBA00023136"/>
    </source>
</evidence>
<dbReference type="PANTHER" id="PTHR40980">
    <property type="entry name" value="PLUG DOMAIN-CONTAINING PROTEIN"/>
    <property type="match status" value="1"/>
</dbReference>
<feature type="domain" description="TonB-dependent receptor-like beta-barrel" evidence="11">
    <location>
        <begin position="459"/>
        <end position="916"/>
    </location>
</feature>